<dbReference type="RefSeq" id="WP_218101176.1">
    <property type="nucleotide sequence ID" value="NZ_CAJVCE010000016.1"/>
</dbReference>
<dbReference type="EMBL" id="CAJVCE010000016">
    <property type="protein sequence ID" value="CAG7651243.1"/>
    <property type="molecule type" value="Genomic_DNA"/>
</dbReference>
<sequence length="110" mass="12057">MQTLTERLQVHGRHITLNQCTVEITRNARGSVAIQLYDAEDGTPFTTATIFVPGLELPSEHHVVIKNYSENEGILEALEEAGVVKRTGVSIRTGFASCPVAELILEPDQI</sequence>
<proteinExistence type="predicted"/>
<accession>A0ABN7TV82</accession>
<reference evidence="1 2" key="1">
    <citation type="submission" date="2021-06" db="EMBL/GenBank/DDBJ databases">
        <authorList>
            <person name="Criscuolo A."/>
        </authorList>
    </citation>
    <scope>NUCLEOTIDE SEQUENCE [LARGE SCALE GENOMIC DNA]</scope>
    <source>
        <strain evidence="2">CIP 111802</strain>
    </source>
</reference>
<comment type="caution">
    <text evidence="1">The sequence shown here is derived from an EMBL/GenBank/DDBJ whole genome shotgun (WGS) entry which is preliminary data.</text>
</comment>
<keyword evidence="2" id="KW-1185">Reference proteome</keyword>
<organism evidence="1 2">
    <name type="scientific">Paenibacillus allorhizosphaerae</name>
    <dbReference type="NCBI Taxonomy" id="2849866"/>
    <lineage>
        <taxon>Bacteria</taxon>
        <taxon>Bacillati</taxon>
        <taxon>Bacillota</taxon>
        <taxon>Bacilli</taxon>
        <taxon>Bacillales</taxon>
        <taxon>Paenibacillaceae</taxon>
        <taxon>Paenibacillus</taxon>
    </lineage>
</organism>
<name>A0ABN7TV82_9BACL</name>
<evidence type="ECO:0000313" key="1">
    <source>
        <dbReference type="EMBL" id="CAG7651243.1"/>
    </source>
</evidence>
<gene>
    <name evidence="1" type="ORF">PAECIP111802_04915</name>
</gene>
<dbReference type="Proteomes" id="UP000730618">
    <property type="component" value="Unassembled WGS sequence"/>
</dbReference>
<protein>
    <submittedName>
        <fullName evidence="1">Uncharacterized protein</fullName>
    </submittedName>
</protein>
<evidence type="ECO:0000313" key="2">
    <source>
        <dbReference type="Proteomes" id="UP000730618"/>
    </source>
</evidence>